<sequence length="701" mass="76757">MSVLVAPSTPSPSLPAFYGRAVLLSASQRDRQKPQQSLPISIPGKSHKTMTTATTAKIPHHQRRYVPVSPFDPFTTYQVRRADDSPSVSPTATRFSATVKERGATVESRARRLRSRSLHLRPKTSEGRVSSPTMSAFLRRMPALDSSEHHQHQHQQQRRPVDDEAVSYSEMKVTDSPISKNHFRPIRYEVAAELDAIFGMTKAQKRQRALRTRDEHDGTLWFDSFEKEECQYLLDSALNSPSRRSNSAPGSPVSPSDEQERRGSSFAIAGNQLLSLENDGNTMMTALTAAGQTEGADMAAYTFVPMAPLPQHVQLHPRQPNTIRTRKTRSYSAVQRSNHVGNYLCVTEQQPRGGHEDEGEGKKNDNEEPLKLSMSTIQMPAFLPLPRHQASAALLIEAFDRPLKQASDGTVEDTTASNNEAAASASASSTLRARLTSQGRATPSTLDLSRSRPTETAIQVTHLRSGSNAHDAAAGRGGRRRPSTMSGLPSSATQVQKAIEQGHQHIVFRNPFGKDESSGNAEEEEQGVGLGISSAERSAWSPWSPPLLDSAGNPPTIRRGSSLDYTVSKPFHYFDESYVPHFQEKGDAEDEAAIAVMGARRPRDHHHHQRYYSHHHSQRGRRGEASSSPTKAAAMLGMNPLNANLLAPGGLPTGEQVYHGVDIPCASVHLASDDEDEGDGPSNSGKKGMKGWLSKKIRNVS</sequence>
<dbReference type="Proteomes" id="UP000245768">
    <property type="component" value="Unassembled WGS sequence"/>
</dbReference>
<dbReference type="OrthoDB" id="2546609at2759"/>
<feature type="compositionally biased region" description="Polar residues" evidence="1">
    <location>
        <begin position="483"/>
        <end position="496"/>
    </location>
</feature>
<dbReference type="InParanoid" id="A0A316YEM2"/>
<feature type="region of interest" description="Disordered" evidence="1">
    <location>
        <begin position="670"/>
        <end position="701"/>
    </location>
</feature>
<dbReference type="GeneID" id="37044558"/>
<feature type="region of interest" description="Disordered" evidence="1">
    <location>
        <begin position="510"/>
        <end position="530"/>
    </location>
</feature>
<dbReference type="AlphaFoldDB" id="A0A316YEM2"/>
<feature type="compositionally biased region" description="Low complexity" evidence="1">
    <location>
        <begin position="414"/>
        <end position="437"/>
    </location>
</feature>
<feature type="region of interest" description="Disordered" evidence="1">
    <location>
        <begin position="406"/>
        <end position="497"/>
    </location>
</feature>
<feature type="region of interest" description="Disordered" evidence="1">
    <location>
        <begin position="603"/>
        <end position="629"/>
    </location>
</feature>
<proteinExistence type="predicted"/>
<evidence type="ECO:0000313" key="2">
    <source>
        <dbReference type="EMBL" id="PWN87867.1"/>
    </source>
</evidence>
<feature type="compositionally biased region" description="Polar residues" evidence="1">
    <location>
        <begin position="238"/>
        <end position="256"/>
    </location>
</feature>
<dbReference type="RefSeq" id="XP_025375065.1">
    <property type="nucleotide sequence ID" value="XM_025522642.1"/>
</dbReference>
<dbReference type="EMBL" id="KZ819639">
    <property type="protein sequence ID" value="PWN87867.1"/>
    <property type="molecule type" value="Genomic_DNA"/>
</dbReference>
<protein>
    <submittedName>
        <fullName evidence="2">Uncharacterized protein</fullName>
    </submittedName>
</protein>
<feature type="compositionally biased region" description="Basic residues" evidence="1">
    <location>
        <begin position="603"/>
        <end position="620"/>
    </location>
</feature>
<accession>A0A316YEM2</accession>
<organism evidence="2 3">
    <name type="scientific">Acaromyces ingoldii</name>
    <dbReference type="NCBI Taxonomy" id="215250"/>
    <lineage>
        <taxon>Eukaryota</taxon>
        <taxon>Fungi</taxon>
        <taxon>Dikarya</taxon>
        <taxon>Basidiomycota</taxon>
        <taxon>Ustilaginomycotina</taxon>
        <taxon>Exobasidiomycetes</taxon>
        <taxon>Exobasidiales</taxon>
        <taxon>Cryptobasidiaceae</taxon>
        <taxon>Acaromyces</taxon>
    </lineage>
</organism>
<feature type="compositionally biased region" description="Polar residues" evidence="1">
    <location>
        <begin position="454"/>
        <end position="468"/>
    </location>
</feature>
<feature type="region of interest" description="Disordered" evidence="1">
    <location>
        <begin position="238"/>
        <end position="263"/>
    </location>
</feature>
<feature type="region of interest" description="Disordered" evidence="1">
    <location>
        <begin position="27"/>
        <end position="50"/>
    </location>
</feature>
<keyword evidence="3" id="KW-1185">Reference proteome</keyword>
<evidence type="ECO:0000256" key="1">
    <source>
        <dbReference type="SAM" id="MobiDB-lite"/>
    </source>
</evidence>
<feature type="region of interest" description="Disordered" evidence="1">
    <location>
        <begin position="145"/>
        <end position="167"/>
    </location>
</feature>
<feature type="compositionally biased region" description="Basic residues" evidence="1">
    <location>
        <begin position="687"/>
        <end position="701"/>
    </location>
</feature>
<feature type="compositionally biased region" description="Polar residues" evidence="1">
    <location>
        <begin position="438"/>
        <end position="448"/>
    </location>
</feature>
<reference evidence="2 3" key="1">
    <citation type="journal article" date="2018" name="Mol. Biol. Evol.">
        <title>Broad Genomic Sampling Reveals a Smut Pathogenic Ancestry of the Fungal Clade Ustilaginomycotina.</title>
        <authorList>
            <person name="Kijpornyongpan T."/>
            <person name="Mondo S.J."/>
            <person name="Barry K."/>
            <person name="Sandor L."/>
            <person name="Lee J."/>
            <person name="Lipzen A."/>
            <person name="Pangilinan J."/>
            <person name="LaButti K."/>
            <person name="Hainaut M."/>
            <person name="Henrissat B."/>
            <person name="Grigoriev I.V."/>
            <person name="Spatafora J.W."/>
            <person name="Aime M.C."/>
        </authorList>
    </citation>
    <scope>NUCLEOTIDE SEQUENCE [LARGE SCALE GENOMIC DNA]</scope>
    <source>
        <strain evidence="2 3">MCA 4198</strain>
    </source>
</reference>
<evidence type="ECO:0000313" key="3">
    <source>
        <dbReference type="Proteomes" id="UP000245768"/>
    </source>
</evidence>
<name>A0A316YEM2_9BASI</name>
<gene>
    <name evidence="2" type="ORF">FA10DRAFT_269153</name>
</gene>